<name>A0A0F9AES5_9ZZZZ</name>
<dbReference type="SUPFAM" id="SSF75169">
    <property type="entry name" value="DsrEFH-like"/>
    <property type="match status" value="1"/>
</dbReference>
<comment type="caution">
    <text evidence="1">The sequence shown here is derived from an EMBL/GenBank/DDBJ whole genome shotgun (WGS) entry which is preliminary data.</text>
</comment>
<dbReference type="EMBL" id="LAZR01058057">
    <property type="protein sequence ID" value="KKK70716.1"/>
    <property type="molecule type" value="Genomic_DNA"/>
</dbReference>
<gene>
    <name evidence="1" type="ORF">LCGC14_2921160</name>
</gene>
<sequence>MKFGILVTTDRHMDAVVGLARAARAKGHEVSIFSMDAGTKLFNEIPFVELCKVDGIRMSF</sequence>
<proteinExistence type="predicted"/>
<reference evidence="1" key="1">
    <citation type="journal article" date="2015" name="Nature">
        <title>Complex archaea that bridge the gap between prokaryotes and eukaryotes.</title>
        <authorList>
            <person name="Spang A."/>
            <person name="Saw J.H."/>
            <person name="Jorgensen S.L."/>
            <person name="Zaremba-Niedzwiedzka K."/>
            <person name="Martijn J."/>
            <person name="Lind A.E."/>
            <person name="van Eijk R."/>
            <person name="Schleper C."/>
            <person name="Guy L."/>
            <person name="Ettema T.J."/>
        </authorList>
    </citation>
    <scope>NUCLEOTIDE SEQUENCE</scope>
</reference>
<dbReference type="AlphaFoldDB" id="A0A0F9AES5"/>
<evidence type="ECO:0000313" key="1">
    <source>
        <dbReference type="EMBL" id="KKK70716.1"/>
    </source>
</evidence>
<dbReference type="InterPro" id="IPR027396">
    <property type="entry name" value="DsrEFH-like"/>
</dbReference>
<accession>A0A0F9AES5</accession>
<organism evidence="1">
    <name type="scientific">marine sediment metagenome</name>
    <dbReference type="NCBI Taxonomy" id="412755"/>
    <lineage>
        <taxon>unclassified sequences</taxon>
        <taxon>metagenomes</taxon>
        <taxon>ecological metagenomes</taxon>
    </lineage>
</organism>
<feature type="non-terminal residue" evidence="1">
    <location>
        <position position="60"/>
    </location>
</feature>
<protein>
    <submittedName>
        <fullName evidence="1">Uncharacterized protein</fullName>
    </submittedName>
</protein>